<evidence type="ECO:0000256" key="8">
    <source>
        <dbReference type="SAM" id="Phobius"/>
    </source>
</evidence>
<dbReference type="VEuPathDB" id="FungiDB:HMPREF1544_10533"/>
<dbReference type="InterPro" id="IPR006614">
    <property type="entry name" value="Peroxin/Ferlin"/>
</dbReference>
<evidence type="ECO:0000256" key="1">
    <source>
        <dbReference type="ARBA" id="ARBA00004141"/>
    </source>
</evidence>
<dbReference type="eggNOG" id="KOG1011">
    <property type="taxonomic scope" value="Eukaryota"/>
</dbReference>
<dbReference type="SMART" id="SM00109">
    <property type="entry name" value="C1"/>
    <property type="match status" value="1"/>
</dbReference>
<dbReference type="SUPFAM" id="SSF57889">
    <property type="entry name" value="Cysteine-rich domain"/>
    <property type="match status" value="1"/>
</dbReference>
<keyword evidence="4" id="KW-0862">Zinc</keyword>
<protein>
    <recommendedName>
        <fullName evidence="9">Phorbol-ester/DAG-type domain-containing protein</fullName>
    </recommendedName>
</protein>
<feature type="transmembrane region" description="Helical" evidence="8">
    <location>
        <begin position="321"/>
        <end position="348"/>
    </location>
</feature>
<name>S2JSD3_MUCC1</name>
<evidence type="ECO:0000256" key="2">
    <source>
        <dbReference type="ARBA" id="ARBA00022692"/>
    </source>
</evidence>
<dbReference type="PROSITE" id="PS50081">
    <property type="entry name" value="ZF_DAG_PE_2"/>
    <property type="match status" value="1"/>
</dbReference>
<dbReference type="GO" id="GO:0007031">
    <property type="term" value="P:peroxisome organization"/>
    <property type="evidence" value="ECO:0007669"/>
    <property type="project" value="TreeGrafter"/>
</dbReference>
<dbReference type="OrthoDB" id="74314at2759"/>
<gene>
    <name evidence="10" type="ORF">HMPREF1544_10533</name>
</gene>
<dbReference type="OMA" id="VYTDHRW"/>
<feature type="compositionally biased region" description="Low complexity" evidence="7">
    <location>
        <begin position="88"/>
        <end position="105"/>
    </location>
</feature>
<keyword evidence="2 8" id="KW-0812">Transmembrane</keyword>
<evidence type="ECO:0000256" key="3">
    <source>
        <dbReference type="ARBA" id="ARBA00022723"/>
    </source>
</evidence>
<dbReference type="SMART" id="SM00693">
    <property type="entry name" value="DysFN"/>
    <property type="match status" value="1"/>
</dbReference>
<dbReference type="Pfam" id="PF06398">
    <property type="entry name" value="Pex24p"/>
    <property type="match status" value="1"/>
</dbReference>
<evidence type="ECO:0000313" key="11">
    <source>
        <dbReference type="Proteomes" id="UP000014254"/>
    </source>
</evidence>
<dbReference type="InterPro" id="IPR052816">
    <property type="entry name" value="Peroxisomal_Membrane_PEX28-32"/>
</dbReference>
<dbReference type="AlphaFoldDB" id="S2JSD3"/>
<feature type="compositionally biased region" description="Polar residues" evidence="7">
    <location>
        <begin position="139"/>
        <end position="159"/>
    </location>
</feature>
<reference evidence="11" key="1">
    <citation type="submission" date="2013-05" db="EMBL/GenBank/DDBJ databases">
        <title>The Genome sequence of Mucor circinelloides f. circinelloides 1006PhL.</title>
        <authorList>
            <consortium name="The Broad Institute Genomics Platform"/>
            <person name="Cuomo C."/>
            <person name="Earl A."/>
            <person name="Findley K."/>
            <person name="Lee S.C."/>
            <person name="Walker B."/>
            <person name="Young S."/>
            <person name="Zeng Q."/>
            <person name="Gargeya S."/>
            <person name="Fitzgerald M."/>
            <person name="Haas B."/>
            <person name="Abouelleil A."/>
            <person name="Allen A.W."/>
            <person name="Alvarado L."/>
            <person name="Arachchi H.M."/>
            <person name="Berlin A.M."/>
            <person name="Chapman S.B."/>
            <person name="Gainer-Dewar J."/>
            <person name="Goldberg J."/>
            <person name="Griggs A."/>
            <person name="Gujja S."/>
            <person name="Hansen M."/>
            <person name="Howarth C."/>
            <person name="Imamovic A."/>
            <person name="Ireland A."/>
            <person name="Larimer J."/>
            <person name="McCowan C."/>
            <person name="Murphy C."/>
            <person name="Pearson M."/>
            <person name="Poon T.W."/>
            <person name="Priest M."/>
            <person name="Roberts A."/>
            <person name="Saif S."/>
            <person name="Shea T."/>
            <person name="Sisk P."/>
            <person name="Sykes S."/>
            <person name="Wortman J."/>
            <person name="Nusbaum C."/>
            <person name="Birren B."/>
        </authorList>
    </citation>
    <scope>NUCLEOTIDE SEQUENCE [LARGE SCALE GENOMIC DNA]</scope>
    <source>
        <strain evidence="11">1006PhL</strain>
    </source>
</reference>
<organism evidence="10 11">
    <name type="scientific">Mucor circinelloides f. circinelloides (strain 1006PhL)</name>
    <name type="common">Mucormycosis agent</name>
    <name type="synonym">Calyptromyces circinelloides</name>
    <dbReference type="NCBI Taxonomy" id="1220926"/>
    <lineage>
        <taxon>Eukaryota</taxon>
        <taxon>Fungi</taxon>
        <taxon>Fungi incertae sedis</taxon>
        <taxon>Mucoromycota</taxon>
        <taxon>Mucoromycotina</taxon>
        <taxon>Mucoromycetes</taxon>
        <taxon>Mucorales</taxon>
        <taxon>Mucorineae</taxon>
        <taxon>Mucoraceae</taxon>
        <taxon>Mucor</taxon>
    </lineage>
</organism>
<evidence type="ECO:0000256" key="6">
    <source>
        <dbReference type="ARBA" id="ARBA00023136"/>
    </source>
</evidence>
<keyword evidence="5 8" id="KW-1133">Transmembrane helix</keyword>
<comment type="subcellular location">
    <subcellularLocation>
        <location evidence="1">Membrane</location>
        <topology evidence="1">Multi-pass membrane protein</topology>
    </subcellularLocation>
</comment>
<evidence type="ECO:0000259" key="9">
    <source>
        <dbReference type="PROSITE" id="PS50081"/>
    </source>
</evidence>
<dbReference type="Pfam" id="PF00130">
    <property type="entry name" value="C1_1"/>
    <property type="match status" value="1"/>
</dbReference>
<dbReference type="PANTHER" id="PTHR28304:SF2">
    <property type="entry name" value="PEROXISOMAL MEMBRANE PROTEIN PEX29"/>
    <property type="match status" value="1"/>
</dbReference>
<dbReference type="GO" id="GO:0046872">
    <property type="term" value="F:metal ion binding"/>
    <property type="evidence" value="ECO:0007669"/>
    <property type="project" value="UniProtKB-KW"/>
</dbReference>
<dbReference type="EMBL" id="KE124101">
    <property type="protein sequence ID" value="EPB82740.1"/>
    <property type="molecule type" value="Genomic_DNA"/>
</dbReference>
<dbReference type="GO" id="GO:0005778">
    <property type="term" value="C:peroxisomal membrane"/>
    <property type="evidence" value="ECO:0007669"/>
    <property type="project" value="UniProtKB-ARBA"/>
</dbReference>
<feature type="region of interest" description="Disordered" evidence="7">
    <location>
        <begin position="79"/>
        <end position="159"/>
    </location>
</feature>
<dbReference type="STRING" id="1220926.S2JSD3"/>
<keyword evidence="3" id="KW-0479">Metal-binding</keyword>
<keyword evidence="6 8" id="KW-0472">Membrane</keyword>
<evidence type="ECO:0000256" key="5">
    <source>
        <dbReference type="ARBA" id="ARBA00022989"/>
    </source>
</evidence>
<dbReference type="InterPro" id="IPR046349">
    <property type="entry name" value="C1-like_sf"/>
</dbReference>
<evidence type="ECO:0000256" key="4">
    <source>
        <dbReference type="ARBA" id="ARBA00022833"/>
    </source>
</evidence>
<dbReference type="InParanoid" id="S2JSD3"/>
<keyword evidence="11" id="KW-1185">Reference proteome</keyword>
<dbReference type="PROSITE" id="PS00479">
    <property type="entry name" value="ZF_DAG_PE_1"/>
    <property type="match status" value="1"/>
</dbReference>
<accession>S2JSD3</accession>
<dbReference type="InterPro" id="IPR010482">
    <property type="entry name" value="TECPR1-like_DysF"/>
</dbReference>
<dbReference type="Proteomes" id="UP000014254">
    <property type="component" value="Unassembled WGS sequence"/>
</dbReference>
<feature type="domain" description="Phorbol-ester/DAG-type" evidence="9">
    <location>
        <begin position="8"/>
        <end position="57"/>
    </location>
</feature>
<dbReference type="Gene3D" id="3.30.60.20">
    <property type="match status" value="1"/>
</dbReference>
<evidence type="ECO:0000256" key="7">
    <source>
        <dbReference type="SAM" id="MobiDB-lite"/>
    </source>
</evidence>
<proteinExistence type="predicted"/>
<evidence type="ECO:0000313" key="10">
    <source>
        <dbReference type="EMBL" id="EPB82740.1"/>
    </source>
</evidence>
<dbReference type="PANTHER" id="PTHR28304">
    <property type="entry name" value="PEROXISOMAL MEMBRANE PROTEIN PEX29"/>
    <property type="match status" value="1"/>
</dbReference>
<dbReference type="InterPro" id="IPR002219">
    <property type="entry name" value="PKC_DAG/PE"/>
</dbReference>
<sequence length="544" mass="62288">MPSAAIKYHNFTEKNFQGLVYCDYCEKLLWGLARQGLQCTECGYSCHTACSDMVIQCRPPRRWSPDSLSVTDSEAESVSKYSLHSHTNRNTLNYNTDDNNSNTSSSRKHRTLSSDILPPPNSLTRSLSSSKIEEPLKSPTFSGTTYNGTSNDQLLGSQRSKTTLNKSYRKSIKQQLQKQQLQKSSDVDLLSPHATAKAFTRLVARSRAFFYIGRSIHDVYNWKNRTNSVLVSLFWICSCLNSKTVLLIPPLLIWLLYNQTGVVNSQQTAAQVLFPRFDESTPEYYTNLESMQYAFIFFIRLYDNFAYHLQHIHLNATTYKVLFACSVCISIIFAYMGKWLVMIAGLMVLLNKTWFGTFIETILQFLMEVVQTAVDIFQKFRSSKKTAQERKPIQVSVYENQRWWAGTGYTSQLLRSERSAWSNITGLEPLPSKEEMPSPAHYAWADDDTEWHLDTTGPWTDDALEIVVNISFTLIECDENGWVYTDHRWTNPRGRPEMTKGRAAAIANGHSNETSKALTRRRRWYRKAVPLTVTANSTVDPKKQ</sequence>